<feature type="transmembrane region" description="Helical" evidence="1">
    <location>
        <begin position="41"/>
        <end position="63"/>
    </location>
</feature>
<accession>A0A507FIT9</accession>
<dbReference type="EMBL" id="QEAP01000054">
    <property type="protein sequence ID" value="TPX76213.1"/>
    <property type="molecule type" value="Genomic_DNA"/>
</dbReference>
<sequence length="350" mass="39215">MARTDEEDGVVEGVPLAERDPNILYDKHGVAVDGKMTKDRVIIYVAAASFVVLLVSWTVQWVALTMPQWHADAYHNAGMFECCGVQDLAFDVAKSSLVPDPRPGAIHEYRCQSVESYGEDVKRWTCDPMNFLNRSSNPNFVYQENDACVASKLLHTFITASKIFQATTTALSMLSGTSTIIFMLWPDKEPKKSSRNGLLALLGIVLTPWMCVIDLFIQNGYWPRVGVGYFQRDARYFLHGAAQASILTSSVDFFVQFFFLQWATHRYGWKLVNFNIGEVGMGPSLSFGGTSKERLEMHNRKKVKRAVDAVMAMGVPESMTREDVERIAVAKGADINLIVEEVMTTERVSK</sequence>
<comment type="caution">
    <text evidence="2">The sequence shown here is derived from an EMBL/GenBank/DDBJ whole genome shotgun (WGS) entry which is preliminary data.</text>
</comment>
<dbReference type="AlphaFoldDB" id="A0A507FIT9"/>
<evidence type="ECO:0000313" key="3">
    <source>
        <dbReference type="Proteomes" id="UP000320333"/>
    </source>
</evidence>
<protein>
    <submittedName>
        <fullName evidence="2">Uncharacterized protein</fullName>
    </submittedName>
</protein>
<organism evidence="2 3">
    <name type="scientific">Chytriomyces confervae</name>
    <dbReference type="NCBI Taxonomy" id="246404"/>
    <lineage>
        <taxon>Eukaryota</taxon>
        <taxon>Fungi</taxon>
        <taxon>Fungi incertae sedis</taxon>
        <taxon>Chytridiomycota</taxon>
        <taxon>Chytridiomycota incertae sedis</taxon>
        <taxon>Chytridiomycetes</taxon>
        <taxon>Chytridiales</taxon>
        <taxon>Chytriomycetaceae</taxon>
        <taxon>Chytriomyces</taxon>
    </lineage>
</organism>
<feature type="transmembrane region" description="Helical" evidence="1">
    <location>
        <begin position="237"/>
        <end position="260"/>
    </location>
</feature>
<name>A0A507FIT9_9FUNG</name>
<gene>
    <name evidence="2" type="ORF">CcCBS67573_g02510</name>
</gene>
<keyword evidence="1" id="KW-0812">Transmembrane</keyword>
<evidence type="ECO:0000256" key="1">
    <source>
        <dbReference type="SAM" id="Phobius"/>
    </source>
</evidence>
<dbReference type="OrthoDB" id="2093070at2759"/>
<feature type="transmembrane region" description="Helical" evidence="1">
    <location>
        <begin position="197"/>
        <end position="217"/>
    </location>
</feature>
<keyword evidence="1" id="KW-1133">Transmembrane helix</keyword>
<evidence type="ECO:0000313" key="2">
    <source>
        <dbReference type="EMBL" id="TPX76213.1"/>
    </source>
</evidence>
<keyword evidence="3" id="KW-1185">Reference proteome</keyword>
<feature type="transmembrane region" description="Helical" evidence="1">
    <location>
        <begin position="163"/>
        <end position="185"/>
    </location>
</feature>
<proteinExistence type="predicted"/>
<reference evidence="2 3" key="1">
    <citation type="journal article" date="2019" name="Sci. Rep.">
        <title>Comparative genomics of chytrid fungi reveal insights into the obligate biotrophic and pathogenic lifestyle of Synchytrium endobioticum.</title>
        <authorList>
            <person name="van de Vossenberg B.T.L.H."/>
            <person name="Warris S."/>
            <person name="Nguyen H.D.T."/>
            <person name="van Gent-Pelzer M.P.E."/>
            <person name="Joly D.L."/>
            <person name="van de Geest H.C."/>
            <person name="Bonants P.J.M."/>
            <person name="Smith D.S."/>
            <person name="Levesque C.A."/>
            <person name="van der Lee T.A.J."/>
        </authorList>
    </citation>
    <scope>NUCLEOTIDE SEQUENCE [LARGE SCALE GENOMIC DNA]</scope>
    <source>
        <strain evidence="2 3">CBS 675.73</strain>
    </source>
</reference>
<keyword evidence="1" id="KW-0472">Membrane</keyword>
<dbReference type="Proteomes" id="UP000320333">
    <property type="component" value="Unassembled WGS sequence"/>
</dbReference>